<evidence type="ECO:0000256" key="2">
    <source>
        <dbReference type="ARBA" id="ARBA00022723"/>
    </source>
</evidence>
<keyword evidence="3" id="KW-0378">Hydrolase</keyword>
<evidence type="ECO:0000259" key="5">
    <source>
        <dbReference type="Pfam" id="PF00884"/>
    </source>
</evidence>
<name>A0A382C7W3_9ZZZZ</name>
<gene>
    <name evidence="6" type="ORF">METZ01_LOCUS175000</name>
</gene>
<dbReference type="InterPro" id="IPR017850">
    <property type="entry name" value="Alkaline_phosphatase_core_sf"/>
</dbReference>
<dbReference type="CDD" id="cd16026">
    <property type="entry name" value="GALNS_like"/>
    <property type="match status" value="1"/>
</dbReference>
<protein>
    <recommendedName>
        <fullName evidence="5">Sulfatase N-terminal domain-containing protein</fullName>
    </recommendedName>
</protein>
<evidence type="ECO:0000256" key="1">
    <source>
        <dbReference type="ARBA" id="ARBA00008779"/>
    </source>
</evidence>
<dbReference type="GO" id="GO:0004065">
    <property type="term" value="F:arylsulfatase activity"/>
    <property type="evidence" value="ECO:0007669"/>
    <property type="project" value="TreeGrafter"/>
</dbReference>
<dbReference type="Gene3D" id="3.30.1120.10">
    <property type="match status" value="1"/>
</dbReference>
<dbReference type="Pfam" id="PF14707">
    <property type="entry name" value="Sulfatase_C"/>
    <property type="match status" value="1"/>
</dbReference>
<dbReference type="InterPro" id="IPR024607">
    <property type="entry name" value="Sulfatase_CS"/>
</dbReference>
<comment type="similarity">
    <text evidence="1">Belongs to the sulfatase family.</text>
</comment>
<dbReference type="PANTHER" id="PTHR42693:SF53">
    <property type="entry name" value="ENDO-4-O-SULFATASE"/>
    <property type="match status" value="1"/>
</dbReference>
<dbReference type="AlphaFoldDB" id="A0A382C7W3"/>
<dbReference type="InterPro" id="IPR050738">
    <property type="entry name" value="Sulfatase"/>
</dbReference>
<evidence type="ECO:0000256" key="4">
    <source>
        <dbReference type="ARBA" id="ARBA00022837"/>
    </source>
</evidence>
<keyword evidence="2" id="KW-0479">Metal-binding</keyword>
<accession>A0A382C7W3</accession>
<dbReference type="SUPFAM" id="SSF53649">
    <property type="entry name" value="Alkaline phosphatase-like"/>
    <property type="match status" value="1"/>
</dbReference>
<proteinExistence type="inferred from homology"/>
<dbReference type="PROSITE" id="PS00149">
    <property type="entry name" value="SULFATASE_2"/>
    <property type="match status" value="1"/>
</dbReference>
<evidence type="ECO:0000256" key="3">
    <source>
        <dbReference type="ARBA" id="ARBA00022801"/>
    </source>
</evidence>
<dbReference type="PROSITE" id="PS00523">
    <property type="entry name" value="SULFATASE_1"/>
    <property type="match status" value="1"/>
</dbReference>
<keyword evidence="4" id="KW-0106">Calcium</keyword>
<evidence type="ECO:0000313" key="6">
    <source>
        <dbReference type="EMBL" id="SVB22146.1"/>
    </source>
</evidence>
<dbReference type="InterPro" id="IPR000917">
    <property type="entry name" value="Sulfatase_N"/>
</dbReference>
<organism evidence="6">
    <name type="scientific">marine metagenome</name>
    <dbReference type="NCBI Taxonomy" id="408172"/>
    <lineage>
        <taxon>unclassified sequences</taxon>
        <taxon>metagenomes</taxon>
        <taxon>ecological metagenomes</taxon>
    </lineage>
</organism>
<dbReference type="PANTHER" id="PTHR42693">
    <property type="entry name" value="ARYLSULFATASE FAMILY MEMBER"/>
    <property type="match status" value="1"/>
</dbReference>
<feature type="domain" description="Sulfatase N-terminal" evidence="5">
    <location>
        <begin position="33"/>
        <end position="352"/>
    </location>
</feature>
<sequence length="469" mass="52629">MSRFCTLNRLAKRFLALAAVFVLTSAAEAKRTPNFVLIFMDDQGYQDVGVFGSKTIKTPHLDNMAQEGMKFTDFYSLAPVCSPSRAGLMTGCYPPRVGITGVLFPRHNIGLNPEETTVAEVLKTKGYVTAAVGKWHIGHLPKFLPTNHGFDSYFGIPYSNDMDGVKGKDRNLDRAWIERDISPWNVPLLRNTKEIERPVNQNTIIERYTHEAQQFIRSNKDKPFFLYMPHTMPHIPLFVSDKFYTKDPKQAYIRTIEEIDYSIGQVLKTLKETGVDDNTLVIFTSDNGPWHLKLRHHGGSALPLRGAKFSTWEGGMRVPTIMRWPGKIPAASVCSKVAAACDILPTFAKLAKAELPKRKIDGKNIWRLMSGKKNAKSPHKAFYYYRGASLRAVRSGDWKLHIGGGNRKQQKEGNQPALTLYNLARDISETTDVGAENQKIVQRLFKRAEAFDKALKADARPAGEVKTAG</sequence>
<reference evidence="6" key="1">
    <citation type="submission" date="2018-05" db="EMBL/GenBank/DDBJ databases">
        <authorList>
            <person name="Lanie J.A."/>
            <person name="Ng W.-L."/>
            <person name="Kazmierczak K.M."/>
            <person name="Andrzejewski T.M."/>
            <person name="Davidsen T.M."/>
            <person name="Wayne K.J."/>
            <person name="Tettelin H."/>
            <person name="Glass J.I."/>
            <person name="Rusch D."/>
            <person name="Podicherti R."/>
            <person name="Tsui H.-C.T."/>
            <person name="Winkler M.E."/>
        </authorList>
    </citation>
    <scope>NUCLEOTIDE SEQUENCE</scope>
</reference>
<dbReference type="Gene3D" id="3.40.720.10">
    <property type="entry name" value="Alkaline Phosphatase, subunit A"/>
    <property type="match status" value="1"/>
</dbReference>
<dbReference type="GO" id="GO:0046872">
    <property type="term" value="F:metal ion binding"/>
    <property type="evidence" value="ECO:0007669"/>
    <property type="project" value="UniProtKB-KW"/>
</dbReference>
<dbReference type="Pfam" id="PF00884">
    <property type="entry name" value="Sulfatase"/>
    <property type="match status" value="1"/>
</dbReference>
<dbReference type="EMBL" id="UINC01033219">
    <property type="protein sequence ID" value="SVB22146.1"/>
    <property type="molecule type" value="Genomic_DNA"/>
</dbReference>